<gene>
    <name evidence="2" type="ORF">HTZ77_37845</name>
</gene>
<evidence type="ECO:0000259" key="1">
    <source>
        <dbReference type="Pfam" id="PF12728"/>
    </source>
</evidence>
<dbReference type="Pfam" id="PF12728">
    <property type="entry name" value="HTH_17"/>
    <property type="match status" value="1"/>
</dbReference>
<dbReference type="EMBL" id="JABWGN010000018">
    <property type="protein sequence ID" value="NUW37126.1"/>
    <property type="molecule type" value="Genomic_DNA"/>
</dbReference>
<keyword evidence="3" id="KW-1185">Reference proteome</keyword>
<dbReference type="AlphaFoldDB" id="A0A7Y6M810"/>
<comment type="caution">
    <text evidence="2">The sequence shown here is derived from an EMBL/GenBank/DDBJ whole genome shotgun (WGS) entry which is preliminary data.</text>
</comment>
<proteinExistence type="predicted"/>
<dbReference type="InterPro" id="IPR009061">
    <property type="entry name" value="DNA-bd_dom_put_sf"/>
</dbReference>
<organism evidence="2 3">
    <name type="scientific">Nonomuraea montanisoli</name>
    <dbReference type="NCBI Taxonomy" id="2741721"/>
    <lineage>
        <taxon>Bacteria</taxon>
        <taxon>Bacillati</taxon>
        <taxon>Actinomycetota</taxon>
        <taxon>Actinomycetes</taxon>
        <taxon>Streptosporangiales</taxon>
        <taxon>Streptosporangiaceae</taxon>
        <taxon>Nonomuraea</taxon>
    </lineage>
</organism>
<evidence type="ECO:0000313" key="3">
    <source>
        <dbReference type="Proteomes" id="UP000586042"/>
    </source>
</evidence>
<evidence type="ECO:0000313" key="2">
    <source>
        <dbReference type="EMBL" id="NUW37126.1"/>
    </source>
</evidence>
<protein>
    <submittedName>
        <fullName evidence="2">Helix-turn-helix domain-containing protein</fullName>
    </submittedName>
</protein>
<name>A0A7Y6M810_9ACTN</name>
<accession>A0A7Y6M810</accession>
<feature type="domain" description="Helix-turn-helix" evidence="1">
    <location>
        <begin position="12"/>
        <end position="61"/>
    </location>
</feature>
<dbReference type="Proteomes" id="UP000586042">
    <property type="component" value="Unassembled WGS sequence"/>
</dbReference>
<dbReference type="SUPFAM" id="SSF46955">
    <property type="entry name" value="Putative DNA-binding domain"/>
    <property type="match status" value="1"/>
</dbReference>
<reference evidence="2 3" key="1">
    <citation type="submission" date="2020-06" db="EMBL/GenBank/DDBJ databases">
        <title>Nonomuraea sp. SMC257, a novel actinomycete isolated from soil.</title>
        <authorList>
            <person name="Chanama M."/>
        </authorList>
    </citation>
    <scope>NUCLEOTIDE SEQUENCE [LARGE SCALE GENOMIC DNA]</scope>
    <source>
        <strain evidence="2 3">SMC257</strain>
    </source>
</reference>
<dbReference type="InterPro" id="IPR041657">
    <property type="entry name" value="HTH_17"/>
</dbReference>
<sequence length="61" mass="7260">MTVPTSEERMWTVQRLSDFLGIPTTTLYQWRYLGKGPRGCKIGRHVRYLPEDVYAWVREQS</sequence>